<name>E6QPZ8_9ZZZZ</name>
<proteinExistence type="predicted"/>
<sequence length="37" mass="4301">MPFASPILTPLFVHPQHEEGKRQDLTPLFLTPLFLLR</sequence>
<dbReference type="EMBL" id="CABR01000025">
    <property type="protein sequence ID" value="CBI09319.1"/>
    <property type="molecule type" value="Genomic_DNA"/>
</dbReference>
<dbReference type="AlphaFoldDB" id="E6QPZ8"/>
<protein>
    <submittedName>
        <fullName evidence="1">Spore membrane protein involved in germination</fullName>
    </submittedName>
</protein>
<accession>E6QPZ8</accession>
<comment type="caution">
    <text evidence="1">The sequence shown here is derived from an EMBL/GenBank/DDBJ whole genome shotgun (WGS) entry which is preliminary data.</text>
</comment>
<organism evidence="1">
    <name type="scientific">mine drainage metagenome</name>
    <dbReference type="NCBI Taxonomy" id="410659"/>
    <lineage>
        <taxon>unclassified sequences</taxon>
        <taxon>metagenomes</taxon>
        <taxon>ecological metagenomes</taxon>
    </lineage>
</organism>
<evidence type="ECO:0000313" key="1">
    <source>
        <dbReference type="EMBL" id="CBI09319.1"/>
    </source>
</evidence>
<gene>
    <name evidence="1" type="ORF">CARN7_0044</name>
</gene>
<reference evidence="1" key="1">
    <citation type="submission" date="2009-10" db="EMBL/GenBank/DDBJ databases">
        <title>Diversity of trophic interactions inside an arsenic-rich microbial ecosystem.</title>
        <authorList>
            <person name="Bertin P.N."/>
            <person name="Heinrich-Salmeron A."/>
            <person name="Pelletier E."/>
            <person name="Goulhen-Chollet F."/>
            <person name="Arsene-Ploetze F."/>
            <person name="Gallien S."/>
            <person name="Calteau A."/>
            <person name="Vallenet D."/>
            <person name="Casiot C."/>
            <person name="Chane-Woon-Ming B."/>
            <person name="Giloteaux L."/>
            <person name="Barakat M."/>
            <person name="Bonnefoy V."/>
            <person name="Bruneel O."/>
            <person name="Chandler M."/>
            <person name="Cleiss J."/>
            <person name="Duran R."/>
            <person name="Elbaz-Poulichet F."/>
            <person name="Fonknechten N."/>
            <person name="Lauga B."/>
            <person name="Mornico D."/>
            <person name="Ortet P."/>
            <person name="Schaeffer C."/>
            <person name="Siguier P."/>
            <person name="Alexander Thil Smith A."/>
            <person name="Van Dorsselaer A."/>
            <person name="Weissenbach J."/>
            <person name="Medigue C."/>
            <person name="Le Paslier D."/>
        </authorList>
    </citation>
    <scope>NUCLEOTIDE SEQUENCE</scope>
</reference>